<keyword evidence="4" id="KW-0238">DNA-binding</keyword>
<dbReference type="CDD" id="cd12148">
    <property type="entry name" value="fungal_TF_MHR"/>
    <property type="match status" value="1"/>
</dbReference>
<evidence type="ECO:0000256" key="4">
    <source>
        <dbReference type="ARBA" id="ARBA00023125"/>
    </source>
</evidence>
<sequence>MRFRASKACRRCNEKRVKCDASERGTPCTRCEERQEPDCQLIQSRRGIYIRKPRRQVSGRPSDEALKTPEPAVHVAHDVSQSAHPNLPPQDFQQQQQKQQRHQDTSNLTEVPVPWITPTSPSISSPTSCNGGVMEDQQTGQRERDAPDPAISGTAHVQGAPTAPLDQQDTPSGATDTSNASSYHDVSWAAMFSHGLDDHQKGGDIVDKCSITYFGESFPLAILLRDLAGRGKPPRLHHPGPLCPTNEELTGSQTLQHPPHMRPEDIAFLEAKHVFELPEKDYLDALIQNFVDRVFPLYPIVNLQEFNQQRKAKRIPWILVHALCFISATFCAPSLIHRAGYETRREARWTFYNKAKALFDIGYESNKIAVLQVSILMGFWGGSPNNYWNFYSWISTGVTIAETLGCHRSMRGTKISNQDRSLLKRLWWILVIRDTVCAALVGRPFRVNLDHCDTEALNAQDFLHDLESPDLAASPAGSYFGPYQVEATKLALVLRRIITSRYYPSRDGTLSSASLHRMLEEWRLQLPPRLAWSDTSAAYSNIFTSTLSIFYYHNIILAHLSYPMDMSRQSSPKPDATDASPNETLTTAAQRIASTACAVVTRSDILDAPHELLHGIFVAAVVFLMHSKSASPLAAHLGSSGLINCQMVLHASREHWDPSPWIIDLFDKIRSQPAGNCDVSEEQQYGADTSDTINVQGPGLGVGMMQDSGIFDPNYGMWQSHPILGTLFDVPDVSLMVDSNTDDRFVPTNWLE</sequence>
<keyword evidence="2" id="KW-0862">Zinc</keyword>
<evidence type="ECO:0000256" key="5">
    <source>
        <dbReference type="ARBA" id="ARBA00023163"/>
    </source>
</evidence>
<dbReference type="HOGENOM" id="CLU_006329_5_1_1"/>
<feature type="compositionally biased region" description="Polar residues" evidence="7">
    <location>
        <begin position="165"/>
        <end position="180"/>
    </location>
</feature>
<organism evidence="9 10">
    <name type="scientific">Stachybotrys chlorohalonatus (strain IBT 40285)</name>
    <dbReference type="NCBI Taxonomy" id="1283841"/>
    <lineage>
        <taxon>Eukaryota</taxon>
        <taxon>Fungi</taxon>
        <taxon>Dikarya</taxon>
        <taxon>Ascomycota</taxon>
        <taxon>Pezizomycotina</taxon>
        <taxon>Sordariomycetes</taxon>
        <taxon>Hypocreomycetidae</taxon>
        <taxon>Hypocreales</taxon>
        <taxon>Stachybotryaceae</taxon>
        <taxon>Stachybotrys</taxon>
    </lineage>
</organism>
<evidence type="ECO:0000313" key="10">
    <source>
        <dbReference type="Proteomes" id="UP000028524"/>
    </source>
</evidence>
<evidence type="ECO:0000256" key="6">
    <source>
        <dbReference type="ARBA" id="ARBA00023242"/>
    </source>
</evidence>
<protein>
    <recommendedName>
        <fullName evidence="8">Zn(2)-C6 fungal-type domain-containing protein</fullName>
    </recommendedName>
</protein>
<dbReference type="InParanoid" id="A0A084QX92"/>
<dbReference type="SMART" id="SM00906">
    <property type="entry name" value="Fungal_trans"/>
    <property type="match status" value="1"/>
</dbReference>
<keyword evidence="3" id="KW-0805">Transcription regulation</keyword>
<keyword evidence="6" id="KW-0539">Nucleus</keyword>
<feature type="compositionally biased region" description="Low complexity" evidence="7">
    <location>
        <begin position="111"/>
        <end position="128"/>
    </location>
</feature>
<dbReference type="OrthoDB" id="5121955at2759"/>
<keyword evidence="10" id="KW-1185">Reference proteome</keyword>
<feature type="region of interest" description="Disordered" evidence="7">
    <location>
        <begin position="81"/>
        <end position="180"/>
    </location>
</feature>
<name>A0A084QX92_STAC4</name>
<dbReference type="GO" id="GO:0003677">
    <property type="term" value="F:DNA binding"/>
    <property type="evidence" value="ECO:0007669"/>
    <property type="project" value="UniProtKB-KW"/>
</dbReference>
<dbReference type="InterPro" id="IPR001138">
    <property type="entry name" value="Zn2Cys6_DnaBD"/>
</dbReference>
<evidence type="ECO:0000256" key="2">
    <source>
        <dbReference type="ARBA" id="ARBA00022833"/>
    </source>
</evidence>
<dbReference type="EMBL" id="KL659800">
    <property type="protein sequence ID" value="KFA68577.1"/>
    <property type="molecule type" value="Genomic_DNA"/>
</dbReference>
<dbReference type="CDD" id="cd00067">
    <property type="entry name" value="GAL4"/>
    <property type="match status" value="1"/>
</dbReference>
<dbReference type="GO" id="GO:0000981">
    <property type="term" value="F:DNA-binding transcription factor activity, RNA polymerase II-specific"/>
    <property type="evidence" value="ECO:0007669"/>
    <property type="project" value="InterPro"/>
</dbReference>
<evidence type="ECO:0000313" key="9">
    <source>
        <dbReference type="EMBL" id="KFA68577.1"/>
    </source>
</evidence>
<dbReference type="AlphaFoldDB" id="A0A084QX92"/>
<evidence type="ECO:0000256" key="1">
    <source>
        <dbReference type="ARBA" id="ARBA00022723"/>
    </source>
</evidence>
<dbReference type="InterPro" id="IPR052073">
    <property type="entry name" value="Amide_Lactam_Regulators"/>
</dbReference>
<dbReference type="PANTHER" id="PTHR47171">
    <property type="entry name" value="FARA-RELATED"/>
    <property type="match status" value="1"/>
</dbReference>
<gene>
    <name evidence="9" type="ORF">S40285_06655</name>
</gene>
<dbReference type="OMA" id="RPFRIDL"/>
<reference evidence="9 10" key="1">
    <citation type="journal article" date="2014" name="BMC Genomics">
        <title>Comparative genome sequencing reveals chemotype-specific gene clusters in the toxigenic black mold Stachybotrys.</title>
        <authorList>
            <person name="Semeiks J."/>
            <person name="Borek D."/>
            <person name="Otwinowski Z."/>
            <person name="Grishin N.V."/>
        </authorList>
    </citation>
    <scope>NUCLEOTIDE SEQUENCE [LARGE SCALE GENOMIC DNA]</scope>
    <source>
        <strain evidence="9 10">IBT 40285</strain>
    </source>
</reference>
<dbReference type="PANTHER" id="PTHR47171:SF1">
    <property type="entry name" value="ZN(II)2CYS6 TRANSCRIPTION FACTOR (EUROFUNG)"/>
    <property type="match status" value="1"/>
</dbReference>
<dbReference type="Pfam" id="PF04082">
    <property type="entry name" value="Fungal_trans"/>
    <property type="match status" value="1"/>
</dbReference>
<keyword evidence="5" id="KW-0804">Transcription</keyword>
<dbReference type="InterPro" id="IPR036864">
    <property type="entry name" value="Zn2-C6_fun-type_DNA-bd_sf"/>
</dbReference>
<accession>A0A084QX92</accession>
<dbReference type="GO" id="GO:0006351">
    <property type="term" value="P:DNA-templated transcription"/>
    <property type="evidence" value="ECO:0007669"/>
    <property type="project" value="InterPro"/>
</dbReference>
<feature type="domain" description="Zn(2)-C6 fungal-type" evidence="8">
    <location>
        <begin position="8"/>
        <end position="41"/>
    </location>
</feature>
<dbReference type="PROSITE" id="PS50048">
    <property type="entry name" value="ZN2_CY6_FUNGAL_2"/>
    <property type="match status" value="1"/>
</dbReference>
<evidence type="ECO:0000256" key="3">
    <source>
        <dbReference type="ARBA" id="ARBA00023015"/>
    </source>
</evidence>
<dbReference type="Proteomes" id="UP000028524">
    <property type="component" value="Unassembled WGS sequence"/>
</dbReference>
<evidence type="ECO:0000259" key="8">
    <source>
        <dbReference type="PROSITE" id="PS50048"/>
    </source>
</evidence>
<dbReference type="SUPFAM" id="SSF57701">
    <property type="entry name" value="Zn2/Cys6 DNA-binding domain"/>
    <property type="match status" value="1"/>
</dbReference>
<dbReference type="GO" id="GO:0008270">
    <property type="term" value="F:zinc ion binding"/>
    <property type="evidence" value="ECO:0007669"/>
    <property type="project" value="InterPro"/>
</dbReference>
<evidence type="ECO:0000256" key="7">
    <source>
        <dbReference type="SAM" id="MobiDB-lite"/>
    </source>
</evidence>
<keyword evidence="1" id="KW-0479">Metal-binding</keyword>
<dbReference type="SMART" id="SM00066">
    <property type="entry name" value="GAL4"/>
    <property type="match status" value="1"/>
</dbReference>
<proteinExistence type="predicted"/>
<dbReference type="InterPro" id="IPR007219">
    <property type="entry name" value="XnlR_reg_dom"/>
</dbReference>